<dbReference type="EMBL" id="CM001224">
    <property type="protein sequence ID" value="KEH18127.1"/>
    <property type="molecule type" value="Genomic_DNA"/>
</dbReference>
<evidence type="ECO:0000256" key="2">
    <source>
        <dbReference type="ARBA" id="ARBA00010120"/>
    </source>
</evidence>
<feature type="region of interest" description="Disordered" evidence="11">
    <location>
        <begin position="243"/>
        <end position="298"/>
    </location>
</feature>
<evidence type="ECO:0000313" key="13">
    <source>
        <dbReference type="EMBL" id="KEH18127.1"/>
    </source>
</evidence>
<evidence type="ECO:0000256" key="5">
    <source>
        <dbReference type="ARBA" id="ARBA00022824"/>
    </source>
</evidence>
<evidence type="ECO:0000313" key="14">
    <source>
        <dbReference type="EnsemblPlants" id="KEH18127"/>
    </source>
</evidence>
<evidence type="ECO:0000256" key="7">
    <source>
        <dbReference type="ARBA" id="ARBA00022927"/>
    </source>
</evidence>
<keyword evidence="9 12" id="KW-0472">Membrane</keyword>
<dbReference type="STRING" id="3880.A0A072TL15"/>
<dbReference type="Pfam" id="PF00810">
    <property type="entry name" value="ER_lumen_recept"/>
    <property type="match status" value="1"/>
</dbReference>
<dbReference type="EnsemblPlants" id="KEH18127">
    <property type="protein sequence ID" value="KEH18127"/>
    <property type="gene ID" value="MTR_8g012600"/>
</dbReference>
<evidence type="ECO:0000256" key="3">
    <source>
        <dbReference type="ARBA" id="ARBA00022448"/>
    </source>
</evidence>
<dbReference type="GO" id="GO:0005789">
    <property type="term" value="C:endoplasmic reticulum membrane"/>
    <property type="evidence" value="ECO:0007669"/>
    <property type="project" value="UniProtKB-SubCell"/>
</dbReference>
<dbReference type="GO" id="GO:0015031">
    <property type="term" value="P:protein transport"/>
    <property type="evidence" value="ECO:0007669"/>
    <property type="project" value="UniProtKB-KW"/>
</dbReference>
<feature type="transmembrane region" description="Helical" evidence="12">
    <location>
        <begin position="25"/>
        <end position="43"/>
    </location>
</feature>
<dbReference type="Proteomes" id="UP000002051">
    <property type="component" value="Chromosome 8"/>
</dbReference>
<dbReference type="AlphaFoldDB" id="A0A072TL15"/>
<keyword evidence="15" id="KW-1185">Reference proteome</keyword>
<evidence type="ECO:0000313" key="15">
    <source>
        <dbReference type="Proteomes" id="UP000002051"/>
    </source>
</evidence>
<protein>
    <submittedName>
        <fullName evidence="13">ER lumen protein retaining receptor-like protein</fullName>
    </submittedName>
</protein>
<keyword evidence="4 12" id="KW-0812">Transmembrane</keyword>
<sequence length="298" mass="33875">MGSKKDSPVNVLSSWLRNRSMKVKIFLGILLAFCAVVTLKLTIKDLELFYIASNTIHILGLFALIYKLYVHKSCSGLSLKTQELTALFLATRLVGRIYIKANIHSALDVILLVSTLLVIWLIRFRLKSSYIKEFDNMRLSFLVTHVLERKITYSIDCVQGDSFCNFGNNNPSNICTTLFVSSSFLGVPYIFGNFFYTPSAPLHEKCKVIYLYCHKNINFYEMNNHWFANKGLREVVEGEWARGLDVDGPPSSPRDPTVVSEPPFNEGYDRGSRSLRRKPQQRYKQQVAPCAGTAIHAK</sequence>
<reference evidence="13 15" key="1">
    <citation type="journal article" date="2011" name="Nature">
        <title>The Medicago genome provides insight into the evolution of rhizobial symbioses.</title>
        <authorList>
            <person name="Young N.D."/>
            <person name="Debelle F."/>
            <person name="Oldroyd G.E."/>
            <person name="Geurts R."/>
            <person name="Cannon S.B."/>
            <person name="Udvardi M.K."/>
            <person name="Benedito V.A."/>
            <person name="Mayer K.F."/>
            <person name="Gouzy J."/>
            <person name="Schoof H."/>
            <person name="Van de Peer Y."/>
            <person name="Proost S."/>
            <person name="Cook D.R."/>
            <person name="Meyers B.C."/>
            <person name="Spannagl M."/>
            <person name="Cheung F."/>
            <person name="De Mita S."/>
            <person name="Krishnakumar V."/>
            <person name="Gundlach H."/>
            <person name="Zhou S."/>
            <person name="Mudge J."/>
            <person name="Bharti A.K."/>
            <person name="Murray J.D."/>
            <person name="Naoumkina M.A."/>
            <person name="Rosen B."/>
            <person name="Silverstein K.A."/>
            <person name="Tang H."/>
            <person name="Rombauts S."/>
            <person name="Zhao P.X."/>
            <person name="Zhou P."/>
            <person name="Barbe V."/>
            <person name="Bardou P."/>
            <person name="Bechner M."/>
            <person name="Bellec A."/>
            <person name="Berger A."/>
            <person name="Berges H."/>
            <person name="Bidwell S."/>
            <person name="Bisseling T."/>
            <person name="Choisne N."/>
            <person name="Couloux A."/>
            <person name="Denny R."/>
            <person name="Deshpande S."/>
            <person name="Dai X."/>
            <person name="Doyle J.J."/>
            <person name="Dudez A.M."/>
            <person name="Farmer A.D."/>
            <person name="Fouteau S."/>
            <person name="Franken C."/>
            <person name="Gibelin C."/>
            <person name="Gish J."/>
            <person name="Goldstein S."/>
            <person name="Gonzalez A.J."/>
            <person name="Green P.J."/>
            <person name="Hallab A."/>
            <person name="Hartog M."/>
            <person name="Hua A."/>
            <person name="Humphray S.J."/>
            <person name="Jeong D.H."/>
            <person name="Jing Y."/>
            <person name="Jocker A."/>
            <person name="Kenton S.M."/>
            <person name="Kim D.J."/>
            <person name="Klee K."/>
            <person name="Lai H."/>
            <person name="Lang C."/>
            <person name="Lin S."/>
            <person name="Macmil S.L."/>
            <person name="Magdelenat G."/>
            <person name="Matthews L."/>
            <person name="McCorrison J."/>
            <person name="Monaghan E.L."/>
            <person name="Mun J.H."/>
            <person name="Najar F.Z."/>
            <person name="Nicholson C."/>
            <person name="Noirot C."/>
            <person name="O'Bleness M."/>
            <person name="Paule C.R."/>
            <person name="Poulain J."/>
            <person name="Prion F."/>
            <person name="Qin B."/>
            <person name="Qu C."/>
            <person name="Retzel E.F."/>
            <person name="Riddle C."/>
            <person name="Sallet E."/>
            <person name="Samain S."/>
            <person name="Samson N."/>
            <person name="Sanders I."/>
            <person name="Saurat O."/>
            <person name="Scarpelli C."/>
            <person name="Schiex T."/>
            <person name="Segurens B."/>
            <person name="Severin A.J."/>
            <person name="Sherrier D.J."/>
            <person name="Shi R."/>
            <person name="Sims S."/>
            <person name="Singer S.R."/>
            <person name="Sinharoy S."/>
            <person name="Sterck L."/>
            <person name="Viollet A."/>
            <person name="Wang B.B."/>
            <person name="Wang K."/>
            <person name="Wang M."/>
            <person name="Wang X."/>
            <person name="Warfsmann J."/>
            <person name="Weissenbach J."/>
            <person name="White D.D."/>
            <person name="White J.D."/>
            <person name="Wiley G.B."/>
            <person name="Wincker P."/>
            <person name="Xing Y."/>
            <person name="Yang L."/>
            <person name="Yao Z."/>
            <person name="Ying F."/>
            <person name="Zhai J."/>
            <person name="Zhou L."/>
            <person name="Zuber A."/>
            <person name="Denarie J."/>
            <person name="Dixon R.A."/>
            <person name="May G.D."/>
            <person name="Schwartz D.C."/>
            <person name="Rogers J."/>
            <person name="Quetier F."/>
            <person name="Town C.D."/>
            <person name="Roe B.A."/>
        </authorList>
    </citation>
    <scope>NUCLEOTIDE SEQUENCE [LARGE SCALE GENOMIC DNA]</scope>
    <source>
        <strain evidence="13">A17</strain>
        <strain evidence="14 15">cv. Jemalong A17</strain>
    </source>
</reference>
<proteinExistence type="inferred from homology"/>
<dbReference type="GO" id="GO:0016192">
    <property type="term" value="P:vesicle-mediated transport"/>
    <property type="evidence" value="ECO:0007669"/>
    <property type="project" value="UniProtKB-KW"/>
</dbReference>
<dbReference type="PANTHER" id="PTHR10585">
    <property type="entry name" value="ER LUMEN PROTEIN RETAINING RECEPTOR"/>
    <property type="match status" value="1"/>
</dbReference>
<name>A0A072TL15_MEDTR</name>
<keyword evidence="5" id="KW-0256">Endoplasmic reticulum</keyword>
<comment type="similarity">
    <text evidence="2">Belongs to the ERD2 family.</text>
</comment>
<keyword evidence="8 12" id="KW-1133">Transmembrane helix</keyword>
<dbReference type="HOGENOM" id="CLU_934980_0_0_1"/>
<reference evidence="14" key="3">
    <citation type="submission" date="2015-04" db="UniProtKB">
        <authorList>
            <consortium name="EnsemblPlants"/>
        </authorList>
    </citation>
    <scope>IDENTIFICATION</scope>
    <source>
        <strain evidence="14">cv. Jemalong A17</strain>
    </source>
</reference>
<dbReference type="GO" id="GO:0046923">
    <property type="term" value="F:ER retention sequence binding"/>
    <property type="evidence" value="ECO:0007669"/>
    <property type="project" value="InterPro"/>
</dbReference>
<dbReference type="GO" id="GO:0006621">
    <property type="term" value="P:protein retention in ER lumen"/>
    <property type="evidence" value="ECO:0007669"/>
    <property type="project" value="InterPro"/>
</dbReference>
<evidence type="ECO:0000256" key="9">
    <source>
        <dbReference type="ARBA" id="ARBA00023136"/>
    </source>
</evidence>
<keyword evidence="7" id="KW-0653">Protein transport</keyword>
<feature type="transmembrane region" description="Helical" evidence="12">
    <location>
        <begin position="105"/>
        <end position="122"/>
    </location>
</feature>
<accession>A0A072TL15</accession>
<evidence type="ECO:0000256" key="4">
    <source>
        <dbReference type="ARBA" id="ARBA00022692"/>
    </source>
</evidence>
<comment type="subcellular location">
    <subcellularLocation>
        <location evidence="1">Endoplasmic reticulum membrane</location>
        <topology evidence="1">Multi-pass membrane protein</topology>
    </subcellularLocation>
</comment>
<evidence type="ECO:0000256" key="10">
    <source>
        <dbReference type="ARBA" id="ARBA00023170"/>
    </source>
</evidence>
<dbReference type="InterPro" id="IPR000133">
    <property type="entry name" value="ER_ret_rcpt"/>
</dbReference>
<gene>
    <name evidence="13" type="ordered locus">MTR_8g012600</name>
</gene>
<keyword evidence="6" id="KW-0931">ER-Golgi transport</keyword>
<evidence type="ECO:0000256" key="8">
    <source>
        <dbReference type="ARBA" id="ARBA00022989"/>
    </source>
</evidence>
<evidence type="ECO:0000256" key="6">
    <source>
        <dbReference type="ARBA" id="ARBA00022892"/>
    </source>
</evidence>
<keyword evidence="10 13" id="KW-0675">Receptor</keyword>
<keyword evidence="3" id="KW-0813">Transport</keyword>
<feature type="transmembrane region" description="Helical" evidence="12">
    <location>
        <begin position="49"/>
        <end position="69"/>
    </location>
</feature>
<evidence type="ECO:0000256" key="1">
    <source>
        <dbReference type="ARBA" id="ARBA00004477"/>
    </source>
</evidence>
<evidence type="ECO:0000256" key="12">
    <source>
        <dbReference type="SAM" id="Phobius"/>
    </source>
</evidence>
<evidence type="ECO:0000256" key="11">
    <source>
        <dbReference type="SAM" id="MobiDB-lite"/>
    </source>
</evidence>
<organism evidence="13 15">
    <name type="scientific">Medicago truncatula</name>
    <name type="common">Barrel medic</name>
    <name type="synonym">Medicago tribuloides</name>
    <dbReference type="NCBI Taxonomy" id="3880"/>
    <lineage>
        <taxon>Eukaryota</taxon>
        <taxon>Viridiplantae</taxon>
        <taxon>Streptophyta</taxon>
        <taxon>Embryophyta</taxon>
        <taxon>Tracheophyta</taxon>
        <taxon>Spermatophyta</taxon>
        <taxon>Magnoliopsida</taxon>
        <taxon>eudicotyledons</taxon>
        <taxon>Gunneridae</taxon>
        <taxon>Pentapetalae</taxon>
        <taxon>rosids</taxon>
        <taxon>fabids</taxon>
        <taxon>Fabales</taxon>
        <taxon>Fabaceae</taxon>
        <taxon>Papilionoideae</taxon>
        <taxon>50 kb inversion clade</taxon>
        <taxon>NPAAA clade</taxon>
        <taxon>Hologalegina</taxon>
        <taxon>IRL clade</taxon>
        <taxon>Trifolieae</taxon>
        <taxon>Medicago</taxon>
    </lineage>
</organism>
<reference evidence="13 15" key="2">
    <citation type="journal article" date="2014" name="BMC Genomics">
        <title>An improved genome release (version Mt4.0) for the model legume Medicago truncatula.</title>
        <authorList>
            <person name="Tang H."/>
            <person name="Krishnakumar V."/>
            <person name="Bidwell S."/>
            <person name="Rosen B."/>
            <person name="Chan A."/>
            <person name="Zhou S."/>
            <person name="Gentzbittel L."/>
            <person name="Childs K.L."/>
            <person name="Yandell M."/>
            <person name="Gundlach H."/>
            <person name="Mayer K.F."/>
            <person name="Schwartz D.C."/>
            <person name="Town C.D."/>
        </authorList>
    </citation>
    <scope>GENOME REANNOTATION</scope>
    <source>
        <strain evidence="13">A17</strain>
        <strain evidence="14 15">cv. Jemalong A17</strain>
    </source>
</reference>